<evidence type="ECO:0000256" key="6">
    <source>
        <dbReference type="ARBA" id="ARBA00022490"/>
    </source>
</evidence>
<evidence type="ECO:0000256" key="8">
    <source>
        <dbReference type="ARBA" id="ARBA00022737"/>
    </source>
</evidence>
<dbReference type="Proteomes" id="UP000887568">
    <property type="component" value="Unplaced"/>
</dbReference>
<dbReference type="Gene3D" id="3.90.70.10">
    <property type="entry name" value="Cysteine proteinases"/>
    <property type="match status" value="1"/>
</dbReference>
<evidence type="ECO:0000259" key="16">
    <source>
        <dbReference type="PROSITE" id="PS50235"/>
    </source>
</evidence>
<evidence type="ECO:0000256" key="7">
    <source>
        <dbReference type="ARBA" id="ARBA00022670"/>
    </source>
</evidence>
<evidence type="ECO:0000259" key="15">
    <source>
        <dbReference type="PROSITE" id="PS50053"/>
    </source>
</evidence>
<dbReference type="EnsemblMetazoa" id="XM_038222502.1">
    <property type="protein sequence ID" value="XP_038078430.1"/>
    <property type="gene ID" value="LOC119745863"/>
</dbReference>
<dbReference type="InterPro" id="IPR001394">
    <property type="entry name" value="Peptidase_C19_UCH"/>
</dbReference>
<dbReference type="Gene3D" id="3.10.20.90">
    <property type="entry name" value="Phosphatidylinositol 3-kinase Catalytic Subunit, Chain A, domain 1"/>
    <property type="match status" value="1"/>
</dbReference>
<dbReference type="InterPro" id="IPR006615">
    <property type="entry name" value="Pept_C19_DUSP"/>
</dbReference>
<dbReference type="GO" id="GO:0005634">
    <property type="term" value="C:nucleus"/>
    <property type="evidence" value="ECO:0007669"/>
    <property type="project" value="UniProtKB-SubCell"/>
</dbReference>
<sequence>MPTKVQLDKASWQWTETTSPDNVTSEHVQLAYRVGMPACQRNICRRNCKGNPNCLVGLGEKEWLCDIKEDRWHEVEDPELERRAQDSYVGLKNLGATCYVNTFLQVWFHNHSFRAAIYKWRPLRLQALDQNSQSGSTAKEGSFTPTCICGHLQLLFALLQFSNRRYIDPSGLVNCLGLDAALQQDAQEFSKLFISLLEETLSQQTNPDVRNIIQHQFCGQYAYVTRCNNCGHSSERPSKFYELDLNIKGHRELSESLGEFLQDEHLEGANQYFCDTCGSKQNATRRIQLLQLPPVLNIQLLRFVFDRQSGTKKKLNSFIQFPEVLDMTQYLPMNDVETVYDMTAVLIHRGPTAYSGHYVAHVRQEEAWHKFNDEEVERIEGRNLKLGSEDDLQGGGPKQGKRPKHVKGYHASKNAYMLVYKRRTQQEAQVNIPNCEQQRAALSEDSLPRYLQDLVRDDRKQFEEWVQEMVGMRDRSIASGKERHAEITRLYLMLPPKPGGSYEWLRSDWLKQWLNVDSSACKPIDNSDLLCCHGNLDPDKIQQVKRVSQEAAGILISKYDGGPRLTSSSLCLKCARERCHMMRLKTNLNEDCKFVTAATKNKLEPGLPGYWVGKASLRNWRRMVLDKEQPSETTKLQEPSNSEEIQGQDTTSEEPDEESMQGTFNGELLCPHSSLSTEESLRKLVPVAVWERLKTYFPDTPEFNQDQEVCRACQVRDEEQQQDSMLRVMMAADQKAALPQLFNDRNRPSWDKKEVIEAFVVNRPFLERWREFVRQPLKNLPLGDVNNAFLLCHHDRFLFEPGTVDEITVNMYSLVWPHEWDFLTKNFTIDVTIRMFLDQELAENGRVPTLRCEPESCLECITARQSQAKRERQEYSGARIYIRKIVNELGSLVQSQDEDDRKGTSEGASKDPDFFQQVNGNKKVKLSSYTDDSIRRSSRHRKVRGEKEVIVSSTNTLKELKIKVMHAFSVAPFDQTLQLSGQLLTNNESTLSSLGIEPGCVISLTVDMPQSEDPLAMDEIYQASSVPEAGFKGTGLLGSGV</sequence>
<feature type="domain" description="Ubiquitin-like" evidence="15">
    <location>
        <begin position="948"/>
        <end position="1011"/>
    </location>
</feature>
<evidence type="ECO:0000256" key="10">
    <source>
        <dbReference type="ARBA" id="ARBA00022801"/>
    </source>
</evidence>
<name>A0A914BR38_PATMI</name>
<keyword evidence="10" id="KW-0378">Hydrolase</keyword>
<dbReference type="CDD" id="cd01795">
    <property type="entry name" value="Ubl_USP48"/>
    <property type="match status" value="1"/>
</dbReference>
<dbReference type="PANTHER" id="PTHR24006:SF722">
    <property type="entry name" value="UBIQUITIN CARBOXYL-TERMINAL HYDROLASE 48"/>
    <property type="match status" value="1"/>
</dbReference>
<dbReference type="FunFam" id="3.90.70.10:FF:000029">
    <property type="entry name" value="ubiquitin carboxyl-terminal hydrolase 48 isoform X1"/>
    <property type="match status" value="1"/>
</dbReference>
<evidence type="ECO:0000313" key="18">
    <source>
        <dbReference type="Proteomes" id="UP000887568"/>
    </source>
</evidence>
<reference evidence="17" key="1">
    <citation type="submission" date="2022-11" db="UniProtKB">
        <authorList>
            <consortium name="EnsemblMetazoa"/>
        </authorList>
    </citation>
    <scope>IDENTIFICATION</scope>
</reference>
<accession>A0A914BR38</accession>
<dbReference type="OrthoDB" id="289038at2759"/>
<dbReference type="CDD" id="cd02668">
    <property type="entry name" value="Peptidase_C19L"/>
    <property type="match status" value="1"/>
</dbReference>
<evidence type="ECO:0000256" key="4">
    <source>
        <dbReference type="ARBA" id="ARBA00009085"/>
    </source>
</evidence>
<dbReference type="Pfam" id="PF00443">
    <property type="entry name" value="UCH"/>
    <property type="match status" value="1"/>
</dbReference>
<dbReference type="Pfam" id="PF06337">
    <property type="entry name" value="DUSP"/>
    <property type="match status" value="1"/>
</dbReference>
<comment type="similarity">
    <text evidence="4">Belongs to the peptidase C19 family.</text>
</comment>
<dbReference type="PROSITE" id="PS50053">
    <property type="entry name" value="UBIQUITIN_2"/>
    <property type="match status" value="1"/>
</dbReference>
<evidence type="ECO:0000256" key="3">
    <source>
        <dbReference type="ARBA" id="ARBA00004496"/>
    </source>
</evidence>
<dbReference type="PROSITE" id="PS50235">
    <property type="entry name" value="USP_3"/>
    <property type="match status" value="1"/>
</dbReference>
<keyword evidence="9" id="KW-0833">Ubl conjugation pathway</keyword>
<evidence type="ECO:0000256" key="1">
    <source>
        <dbReference type="ARBA" id="ARBA00000707"/>
    </source>
</evidence>
<dbReference type="AlphaFoldDB" id="A0A914BR38"/>
<keyword evidence="11" id="KW-0788">Thiol protease</keyword>
<keyword evidence="18" id="KW-1185">Reference proteome</keyword>
<feature type="compositionally biased region" description="Basic and acidic residues" evidence="14">
    <location>
        <begin position="899"/>
        <end position="913"/>
    </location>
</feature>
<comment type="catalytic activity">
    <reaction evidence="1">
        <text>Thiol-dependent hydrolysis of ester, thioester, amide, peptide and isopeptide bonds formed by the C-terminal Gly of ubiquitin (a 76-residue protein attached to proteins as an intracellular targeting signal).</text>
        <dbReference type="EC" id="3.4.19.12"/>
    </reaction>
</comment>
<dbReference type="InterPro" id="IPR029071">
    <property type="entry name" value="Ubiquitin-like_domsf"/>
</dbReference>
<organism evidence="17 18">
    <name type="scientific">Patiria miniata</name>
    <name type="common">Bat star</name>
    <name type="synonym">Asterina miniata</name>
    <dbReference type="NCBI Taxonomy" id="46514"/>
    <lineage>
        <taxon>Eukaryota</taxon>
        <taxon>Metazoa</taxon>
        <taxon>Echinodermata</taxon>
        <taxon>Eleutherozoa</taxon>
        <taxon>Asterozoa</taxon>
        <taxon>Asteroidea</taxon>
        <taxon>Valvatacea</taxon>
        <taxon>Valvatida</taxon>
        <taxon>Asterinidae</taxon>
        <taxon>Patiria</taxon>
    </lineage>
</organism>
<feature type="region of interest" description="Disordered" evidence="14">
    <location>
        <begin position="386"/>
        <end position="406"/>
    </location>
</feature>
<dbReference type="InterPro" id="IPR035927">
    <property type="entry name" value="DUSP-like_sf"/>
</dbReference>
<dbReference type="EC" id="3.4.19.12" evidence="5"/>
<dbReference type="GO" id="GO:0005829">
    <property type="term" value="C:cytosol"/>
    <property type="evidence" value="ECO:0007669"/>
    <property type="project" value="TreeGrafter"/>
</dbReference>
<dbReference type="GeneID" id="119745863"/>
<protein>
    <recommendedName>
        <fullName evidence="13">Ubiquitin carboxyl-terminal hydrolase 48</fullName>
        <ecNumber evidence="5">3.4.19.12</ecNumber>
    </recommendedName>
</protein>
<dbReference type="Pfam" id="PF00240">
    <property type="entry name" value="ubiquitin"/>
    <property type="match status" value="1"/>
</dbReference>
<dbReference type="InterPro" id="IPR050164">
    <property type="entry name" value="Peptidase_C19"/>
</dbReference>
<evidence type="ECO:0000256" key="11">
    <source>
        <dbReference type="ARBA" id="ARBA00022807"/>
    </source>
</evidence>
<evidence type="ECO:0000313" key="17">
    <source>
        <dbReference type="EnsemblMetazoa" id="XP_038078430.1"/>
    </source>
</evidence>
<proteinExistence type="inferred from homology"/>
<evidence type="ECO:0000256" key="2">
    <source>
        <dbReference type="ARBA" id="ARBA00004123"/>
    </source>
</evidence>
<dbReference type="InterPro" id="IPR028889">
    <property type="entry name" value="USP"/>
</dbReference>
<dbReference type="InterPro" id="IPR038765">
    <property type="entry name" value="Papain-like_cys_pep_sf"/>
</dbReference>
<dbReference type="OMA" id="YLGQEKW"/>
<evidence type="ECO:0000256" key="9">
    <source>
        <dbReference type="ARBA" id="ARBA00022786"/>
    </source>
</evidence>
<dbReference type="SUPFAM" id="SSF54236">
    <property type="entry name" value="Ubiquitin-like"/>
    <property type="match status" value="1"/>
</dbReference>
<keyword evidence="8" id="KW-0677">Repeat</keyword>
<dbReference type="RefSeq" id="XP_038078430.1">
    <property type="nucleotide sequence ID" value="XM_038222502.1"/>
</dbReference>
<dbReference type="GO" id="GO:0004197">
    <property type="term" value="F:cysteine-type endopeptidase activity"/>
    <property type="evidence" value="ECO:0007669"/>
    <property type="project" value="InterPro"/>
</dbReference>
<keyword evidence="12" id="KW-0539">Nucleus</keyword>
<dbReference type="InterPro" id="IPR000626">
    <property type="entry name" value="Ubiquitin-like_dom"/>
</dbReference>
<dbReference type="InterPro" id="IPR044743">
    <property type="entry name" value="Ubl_USP48"/>
</dbReference>
<feature type="region of interest" description="Disordered" evidence="14">
    <location>
        <begin position="627"/>
        <end position="665"/>
    </location>
</feature>
<evidence type="ECO:0000256" key="13">
    <source>
        <dbReference type="ARBA" id="ARBA00035173"/>
    </source>
</evidence>
<dbReference type="SUPFAM" id="SSF54001">
    <property type="entry name" value="Cysteine proteinases"/>
    <property type="match status" value="1"/>
</dbReference>
<feature type="domain" description="USP" evidence="16">
    <location>
        <begin position="89"/>
        <end position="423"/>
    </location>
</feature>
<dbReference type="InterPro" id="IPR033841">
    <property type="entry name" value="Pep_USP48"/>
</dbReference>
<evidence type="ECO:0000256" key="14">
    <source>
        <dbReference type="SAM" id="MobiDB-lite"/>
    </source>
</evidence>
<dbReference type="SUPFAM" id="SSF143791">
    <property type="entry name" value="DUSP-like"/>
    <property type="match status" value="1"/>
</dbReference>
<evidence type="ECO:0000256" key="12">
    <source>
        <dbReference type="ARBA" id="ARBA00023242"/>
    </source>
</evidence>
<comment type="subcellular location">
    <subcellularLocation>
        <location evidence="3">Cytoplasm</location>
    </subcellularLocation>
    <subcellularLocation>
        <location evidence="2">Nucleus</location>
    </subcellularLocation>
</comment>
<feature type="compositionally biased region" description="Polar residues" evidence="14">
    <location>
        <begin position="631"/>
        <end position="650"/>
    </location>
</feature>
<evidence type="ECO:0000256" key="5">
    <source>
        <dbReference type="ARBA" id="ARBA00012759"/>
    </source>
</evidence>
<dbReference type="PANTHER" id="PTHR24006">
    <property type="entry name" value="UBIQUITIN CARBOXYL-TERMINAL HYDROLASE"/>
    <property type="match status" value="1"/>
</dbReference>
<feature type="region of interest" description="Disordered" evidence="14">
    <location>
        <begin position="893"/>
        <end position="915"/>
    </location>
</feature>
<keyword evidence="6" id="KW-0963">Cytoplasm</keyword>
<dbReference type="GO" id="GO:0006508">
    <property type="term" value="P:proteolysis"/>
    <property type="evidence" value="ECO:0007669"/>
    <property type="project" value="UniProtKB-KW"/>
</dbReference>
<dbReference type="GO" id="GO:0016579">
    <property type="term" value="P:protein deubiquitination"/>
    <property type="evidence" value="ECO:0007669"/>
    <property type="project" value="InterPro"/>
</dbReference>
<keyword evidence="7" id="KW-0645">Protease</keyword>
<dbReference type="GO" id="GO:0004843">
    <property type="term" value="F:cysteine-type deubiquitinase activity"/>
    <property type="evidence" value="ECO:0007669"/>
    <property type="project" value="UniProtKB-EC"/>
</dbReference>